<evidence type="ECO:0000313" key="1">
    <source>
        <dbReference type="EMBL" id="KZS13818.1"/>
    </source>
</evidence>
<protein>
    <submittedName>
        <fullName evidence="1">Uncharacterized protein</fullName>
    </submittedName>
</protein>
<dbReference type="EMBL" id="LRGB01001026">
    <property type="protein sequence ID" value="KZS13818.1"/>
    <property type="molecule type" value="Genomic_DNA"/>
</dbReference>
<organism evidence="1 2">
    <name type="scientific">Daphnia magna</name>
    <dbReference type="NCBI Taxonomy" id="35525"/>
    <lineage>
        <taxon>Eukaryota</taxon>
        <taxon>Metazoa</taxon>
        <taxon>Ecdysozoa</taxon>
        <taxon>Arthropoda</taxon>
        <taxon>Crustacea</taxon>
        <taxon>Branchiopoda</taxon>
        <taxon>Diplostraca</taxon>
        <taxon>Cladocera</taxon>
        <taxon>Anomopoda</taxon>
        <taxon>Daphniidae</taxon>
        <taxon>Daphnia</taxon>
    </lineage>
</organism>
<name>A0A164X2W2_9CRUS</name>
<proteinExistence type="predicted"/>
<dbReference type="AlphaFoldDB" id="A0A164X2W2"/>
<evidence type="ECO:0000313" key="2">
    <source>
        <dbReference type="Proteomes" id="UP000076858"/>
    </source>
</evidence>
<gene>
    <name evidence="1" type="ORF">APZ42_020970</name>
</gene>
<reference evidence="1 2" key="1">
    <citation type="submission" date="2016-03" db="EMBL/GenBank/DDBJ databases">
        <title>EvidentialGene: Evidence-directed Construction of Genes on Genomes.</title>
        <authorList>
            <person name="Gilbert D.G."/>
            <person name="Choi J.-H."/>
            <person name="Mockaitis K."/>
            <person name="Colbourne J."/>
            <person name="Pfrender M."/>
        </authorList>
    </citation>
    <scope>NUCLEOTIDE SEQUENCE [LARGE SCALE GENOMIC DNA]</scope>
    <source>
        <strain evidence="1 2">Xinb3</strain>
        <tissue evidence="1">Complete organism</tissue>
    </source>
</reference>
<keyword evidence="2" id="KW-1185">Reference proteome</keyword>
<dbReference type="Proteomes" id="UP000076858">
    <property type="component" value="Unassembled WGS sequence"/>
</dbReference>
<sequence length="115" mass="13268">MIKKAEECRRLTSADSKFQRKLNSGNLIQPFWNSHFRTAIVRLPFCRLKATQNCTLNRKQMDRVEELMLHTVGDDGSHATMRNKLFTKTIAVLLDAMAQEKRLIALHFPRANGII</sequence>
<accession>A0A164X2W2</accession>
<comment type="caution">
    <text evidence="1">The sequence shown here is derived from an EMBL/GenBank/DDBJ whole genome shotgun (WGS) entry which is preliminary data.</text>
</comment>